<keyword evidence="4" id="KW-1185">Reference proteome</keyword>
<name>A0A4D7QK03_9HYPH</name>
<feature type="domain" description="AFL C-terminal" evidence="2">
    <location>
        <begin position="262"/>
        <end position="358"/>
    </location>
</feature>
<dbReference type="Pfam" id="PF18067">
    <property type="entry name" value="Lipase_C"/>
    <property type="match status" value="1"/>
</dbReference>
<feature type="chain" id="PRO_5020788859" evidence="1">
    <location>
        <begin position="25"/>
        <end position="447"/>
    </location>
</feature>
<evidence type="ECO:0000256" key="1">
    <source>
        <dbReference type="SAM" id="SignalP"/>
    </source>
</evidence>
<keyword evidence="3" id="KW-0378">Hydrolase</keyword>
<dbReference type="RefSeq" id="WP_137098970.1">
    <property type="nucleotide sequence ID" value="NZ_CP039865.1"/>
</dbReference>
<gene>
    <name evidence="3" type="ORF">E8L99_07585</name>
</gene>
<dbReference type="KEGG" id="paqt:E8L99_07585"/>
<organism evidence="3 4">
    <name type="scientific">Phreatobacter aquaticus</name>
    <dbReference type="NCBI Taxonomy" id="2570229"/>
    <lineage>
        <taxon>Bacteria</taxon>
        <taxon>Pseudomonadati</taxon>
        <taxon>Pseudomonadota</taxon>
        <taxon>Alphaproteobacteria</taxon>
        <taxon>Hyphomicrobiales</taxon>
        <taxon>Phreatobacteraceae</taxon>
        <taxon>Phreatobacter</taxon>
    </lineage>
</organism>
<proteinExistence type="predicted"/>
<dbReference type="InterPro" id="IPR040664">
    <property type="entry name" value="AFL_C"/>
</dbReference>
<reference evidence="3 4" key="1">
    <citation type="submission" date="2019-04" db="EMBL/GenBank/DDBJ databases">
        <title>Phreatobacter aquaticus sp. nov.</title>
        <authorList>
            <person name="Choi A."/>
            <person name="Baek K."/>
        </authorList>
    </citation>
    <scope>NUCLEOTIDE SEQUENCE [LARGE SCALE GENOMIC DNA]</scope>
    <source>
        <strain evidence="3 4">NMCR1094</strain>
    </source>
</reference>
<dbReference type="EMBL" id="CP039865">
    <property type="protein sequence ID" value="QCK85636.1"/>
    <property type="molecule type" value="Genomic_DNA"/>
</dbReference>
<protein>
    <submittedName>
        <fullName evidence="3">Hydrolase</fullName>
    </submittedName>
</protein>
<dbReference type="GO" id="GO:0016787">
    <property type="term" value="F:hydrolase activity"/>
    <property type="evidence" value="ECO:0007669"/>
    <property type="project" value="UniProtKB-KW"/>
</dbReference>
<dbReference type="OrthoDB" id="7329829at2"/>
<feature type="signal peptide" evidence="1">
    <location>
        <begin position="1"/>
        <end position="24"/>
    </location>
</feature>
<dbReference type="InterPro" id="IPR002918">
    <property type="entry name" value="Lipase_EstA/Esterase_EstB"/>
</dbReference>
<dbReference type="Gene3D" id="2.60.40.2190">
    <property type="match status" value="1"/>
</dbReference>
<dbReference type="InterPro" id="IPR029058">
    <property type="entry name" value="AB_hydrolase_fold"/>
</dbReference>
<evidence type="ECO:0000313" key="3">
    <source>
        <dbReference type="EMBL" id="QCK85636.1"/>
    </source>
</evidence>
<dbReference type="Pfam" id="PF01674">
    <property type="entry name" value="Lipase_2"/>
    <property type="match status" value="1"/>
</dbReference>
<accession>A0A4D7QK03</accession>
<evidence type="ECO:0000259" key="2">
    <source>
        <dbReference type="Pfam" id="PF18067"/>
    </source>
</evidence>
<dbReference type="Gene3D" id="3.40.50.1820">
    <property type="entry name" value="alpha/beta hydrolase"/>
    <property type="match status" value="1"/>
</dbReference>
<dbReference type="SUPFAM" id="SSF53474">
    <property type="entry name" value="alpha/beta-Hydrolases"/>
    <property type="match status" value="1"/>
</dbReference>
<dbReference type="AlphaFoldDB" id="A0A4D7QK03"/>
<dbReference type="GO" id="GO:0016042">
    <property type="term" value="P:lipid catabolic process"/>
    <property type="evidence" value="ECO:0007669"/>
    <property type="project" value="InterPro"/>
</dbReference>
<keyword evidence="1" id="KW-0732">Signal</keyword>
<sequence length="447" mass="47834">MIMTRRTMLLSTTAATVSILPVWAQPADPVPIIFVHGNGDHAALWMSTLWRFESNGWPRDRLHAFNFTDPLSRSDDAVPMAGRSGTADQLRELGAVVTEVRARTGAARVALVGSSRGGYAIRNLVVEAGRGAEISHVVLCGTPNRGVFDWEANPGSEFNGRGPFLRMLNGRASDVVPGTAFLTLRSDGNDKFAQPDGRLLGRPGVPTGITSEGPGLRGATNLALGQLDHREVAFHPRAFREIYRFIAGREPARIAVTPEERVVLDGLVTGNPGGAPTNRPVSGAEIEAFRVSATTGERIGPALLKRTTAADGRWGPVTVASTDALEFVLAVAGHPVTHIYRSPFARSSAVVHLRPARPLAEADKAAGAVVQMTRPRGYFGIPRDIVLLDGQEPRDVTQGVPTDATSTVRLPASEIGRTVVGQFNEEIVVARAWPAAENRVAIAELTW</sequence>
<evidence type="ECO:0000313" key="4">
    <source>
        <dbReference type="Proteomes" id="UP000298588"/>
    </source>
</evidence>
<dbReference type="Proteomes" id="UP000298588">
    <property type="component" value="Chromosome"/>
</dbReference>